<comment type="caution">
    <text evidence="1">The sequence shown here is derived from an EMBL/GenBank/DDBJ whole genome shotgun (WGS) entry which is preliminary data.</text>
</comment>
<name>A0A1R1YEP2_9FUNG</name>
<accession>A0A1R1YEP2</accession>
<reference evidence="1 2" key="1">
    <citation type="submission" date="2017-01" db="EMBL/GenBank/DDBJ databases">
        <authorList>
            <person name="Mah S.A."/>
            <person name="Swanson W.J."/>
            <person name="Moy G.W."/>
            <person name="Vacquier V.D."/>
        </authorList>
    </citation>
    <scope>NUCLEOTIDE SEQUENCE [LARGE SCALE GENOMIC DNA]</scope>
    <source>
        <strain evidence="1 2">GSMNP</strain>
    </source>
</reference>
<dbReference type="AlphaFoldDB" id="A0A1R1YEP2"/>
<evidence type="ECO:0000313" key="2">
    <source>
        <dbReference type="Proteomes" id="UP000187283"/>
    </source>
</evidence>
<keyword evidence="2" id="KW-1185">Reference proteome</keyword>
<gene>
    <name evidence="1" type="ORF">AYI70_g940</name>
</gene>
<protein>
    <submittedName>
        <fullName evidence="1">Uncharacterized protein</fullName>
    </submittedName>
</protein>
<organism evidence="1 2">
    <name type="scientific">Smittium culicis</name>
    <dbReference type="NCBI Taxonomy" id="133412"/>
    <lineage>
        <taxon>Eukaryota</taxon>
        <taxon>Fungi</taxon>
        <taxon>Fungi incertae sedis</taxon>
        <taxon>Zoopagomycota</taxon>
        <taxon>Kickxellomycotina</taxon>
        <taxon>Harpellomycetes</taxon>
        <taxon>Harpellales</taxon>
        <taxon>Legeriomycetaceae</taxon>
        <taxon>Smittium</taxon>
    </lineage>
</organism>
<sequence length="82" mass="9234">MFRIFPILLSASSRIFLAATLNKRVISAELPALIVAFLRVSYHILVWAWYIIAPCNAINVIHTGRAVFLHAVFSRVRVITIA</sequence>
<dbReference type="EMBL" id="LSSN01000180">
    <property type="protein sequence ID" value="OMJ25382.1"/>
    <property type="molecule type" value="Genomic_DNA"/>
</dbReference>
<dbReference type="Proteomes" id="UP000187283">
    <property type="component" value="Unassembled WGS sequence"/>
</dbReference>
<evidence type="ECO:0000313" key="1">
    <source>
        <dbReference type="EMBL" id="OMJ25382.1"/>
    </source>
</evidence>
<proteinExistence type="predicted"/>